<evidence type="ECO:0000256" key="2">
    <source>
        <dbReference type="ARBA" id="ARBA00023015"/>
    </source>
</evidence>
<keyword evidence="2" id="KW-0805">Transcription regulation</keyword>
<protein>
    <submittedName>
        <fullName evidence="5">Uncharacterized protein</fullName>
    </submittedName>
</protein>
<dbReference type="GO" id="GO:0003700">
    <property type="term" value="F:DNA-binding transcription factor activity"/>
    <property type="evidence" value="ECO:0007669"/>
    <property type="project" value="InterPro"/>
</dbReference>
<dbReference type="EMBL" id="CACTIH010003676">
    <property type="protein sequence ID" value="CAA2981623.1"/>
    <property type="molecule type" value="Genomic_DNA"/>
</dbReference>
<evidence type="ECO:0000313" key="6">
    <source>
        <dbReference type="Proteomes" id="UP000594638"/>
    </source>
</evidence>
<proteinExistence type="predicted"/>
<dbReference type="InterPro" id="IPR040356">
    <property type="entry name" value="SPEAR"/>
</dbReference>
<keyword evidence="1" id="KW-0678">Repressor</keyword>
<feature type="region of interest" description="Disordered" evidence="4">
    <location>
        <begin position="30"/>
        <end position="50"/>
    </location>
</feature>
<dbReference type="InterPro" id="IPR014855">
    <property type="entry name" value="NOZZLE"/>
</dbReference>
<evidence type="ECO:0000256" key="1">
    <source>
        <dbReference type="ARBA" id="ARBA00022491"/>
    </source>
</evidence>
<organism evidence="5 6">
    <name type="scientific">Olea europaea subsp. europaea</name>
    <dbReference type="NCBI Taxonomy" id="158383"/>
    <lineage>
        <taxon>Eukaryota</taxon>
        <taxon>Viridiplantae</taxon>
        <taxon>Streptophyta</taxon>
        <taxon>Embryophyta</taxon>
        <taxon>Tracheophyta</taxon>
        <taxon>Spermatophyta</taxon>
        <taxon>Magnoliopsida</taxon>
        <taxon>eudicotyledons</taxon>
        <taxon>Gunneridae</taxon>
        <taxon>Pentapetalae</taxon>
        <taxon>asterids</taxon>
        <taxon>lamiids</taxon>
        <taxon>Lamiales</taxon>
        <taxon>Oleaceae</taxon>
        <taxon>Oleeae</taxon>
        <taxon>Olea</taxon>
    </lineage>
</organism>
<keyword evidence="6" id="KW-1185">Reference proteome</keyword>
<dbReference type="Pfam" id="PF08744">
    <property type="entry name" value="NOZZLE"/>
    <property type="match status" value="1"/>
</dbReference>
<evidence type="ECO:0000313" key="5">
    <source>
        <dbReference type="EMBL" id="CAA2981623.1"/>
    </source>
</evidence>
<dbReference type="PANTHER" id="PTHR33388">
    <property type="entry name" value="OS01G0212500 PROTEIN"/>
    <property type="match status" value="1"/>
</dbReference>
<dbReference type="Gramene" id="OE9A091655T1">
    <property type="protein sequence ID" value="OE9A091655C1"/>
    <property type="gene ID" value="OE9A091655"/>
</dbReference>
<dbReference type="AlphaFoldDB" id="A0A8S0RQQ3"/>
<gene>
    <name evidence="5" type="ORF">OLEA9_A091655</name>
</gene>
<comment type="caution">
    <text evidence="5">The sequence shown here is derived from an EMBL/GenBank/DDBJ whole genome shotgun (WGS) entry which is preliminary data.</text>
</comment>
<evidence type="ECO:0000256" key="3">
    <source>
        <dbReference type="ARBA" id="ARBA00023163"/>
    </source>
</evidence>
<name>A0A8S0RQQ3_OLEEU</name>
<dbReference type="Proteomes" id="UP000594638">
    <property type="component" value="Unassembled WGS sequence"/>
</dbReference>
<sequence>MSREEHMLRCSFSTGRGDCGDLWDGGGGVGGGLDDGGGGSRSKKIKQKKVPQRGLGVAQLEKIRLEEQQKKETALKAANVLANNAIGSHSDSTACLTIPCPSFKPNLCPSSNSISLSPSSPNDLPSLNFLYRPLQWSKNVKVVHQNSVQLSIPLNIGGNEIGLPAISCPGQGNRPRLWNGEQHLEGERQMLDHRICILASCKLPI</sequence>
<dbReference type="OrthoDB" id="1926221at2759"/>
<accession>A0A8S0RQQ3</accession>
<dbReference type="PANTHER" id="PTHR33388:SF1">
    <property type="entry name" value="PROTEIN SPEAR2"/>
    <property type="match status" value="1"/>
</dbReference>
<evidence type="ECO:0000256" key="4">
    <source>
        <dbReference type="SAM" id="MobiDB-lite"/>
    </source>
</evidence>
<feature type="compositionally biased region" description="Basic residues" evidence="4">
    <location>
        <begin position="41"/>
        <end position="50"/>
    </location>
</feature>
<feature type="compositionally biased region" description="Gly residues" evidence="4">
    <location>
        <begin position="30"/>
        <end position="40"/>
    </location>
</feature>
<keyword evidence="3" id="KW-0804">Transcription</keyword>
<reference evidence="5 6" key="1">
    <citation type="submission" date="2019-12" db="EMBL/GenBank/DDBJ databases">
        <authorList>
            <person name="Alioto T."/>
            <person name="Alioto T."/>
            <person name="Gomez Garrido J."/>
        </authorList>
    </citation>
    <scope>NUCLEOTIDE SEQUENCE [LARGE SCALE GENOMIC DNA]</scope>
</reference>